<reference evidence="2" key="1">
    <citation type="submission" date="2023-06" db="EMBL/GenBank/DDBJ databases">
        <authorList>
            <person name="Kurt Z."/>
        </authorList>
    </citation>
    <scope>NUCLEOTIDE SEQUENCE</scope>
</reference>
<reference evidence="4 6" key="2">
    <citation type="submission" date="2024-07" db="EMBL/GenBank/DDBJ databases">
        <authorList>
            <person name="Akdeniz Z."/>
        </authorList>
    </citation>
    <scope>NUCLEOTIDE SEQUENCE [LARGE SCALE GENOMIC DNA]</scope>
</reference>
<dbReference type="AlphaFoldDB" id="A0AA86U989"/>
<evidence type="ECO:0000313" key="4">
    <source>
        <dbReference type="EMBL" id="CAL6034979.1"/>
    </source>
</evidence>
<dbReference type="Proteomes" id="UP001642409">
    <property type="component" value="Unassembled WGS sequence"/>
</dbReference>
<evidence type="ECO:0000313" key="6">
    <source>
        <dbReference type="Proteomes" id="UP001642409"/>
    </source>
</evidence>
<comment type="caution">
    <text evidence="2">The sequence shown here is derived from an EMBL/GenBank/DDBJ whole genome shotgun (WGS) entry which is preliminary data.</text>
</comment>
<proteinExistence type="predicted"/>
<evidence type="ECO:0000313" key="2">
    <source>
        <dbReference type="EMBL" id="CAI9948460.1"/>
    </source>
</evidence>
<protein>
    <submittedName>
        <fullName evidence="4">Hypothetical_protein</fullName>
    </submittedName>
</protein>
<feature type="compositionally biased region" description="Basic residues" evidence="1">
    <location>
        <begin position="44"/>
        <end position="54"/>
    </location>
</feature>
<feature type="compositionally biased region" description="Basic and acidic residues" evidence="1">
    <location>
        <begin position="224"/>
        <end position="235"/>
    </location>
</feature>
<name>A0AA86U989_9EUKA</name>
<dbReference type="EMBL" id="CATOUU010000788">
    <property type="protein sequence ID" value="CAI9948460.1"/>
    <property type="molecule type" value="Genomic_DNA"/>
</dbReference>
<evidence type="ECO:0000313" key="3">
    <source>
        <dbReference type="EMBL" id="CAI9959680.1"/>
    </source>
</evidence>
<organism evidence="2">
    <name type="scientific">Hexamita inflata</name>
    <dbReference type="NCBI Taxonomy" id="28002"/>
    <lineage>
        <taxon>Eukaryota</taxon>
        <taxon>Metamonada</taxon>
        <taxon>Diplomonadida</taxon>
        <taxon>Hexamitidae</taxon>
        <taxon>Hexamitinae</taxon>
        <taxon>Hexamita</taxon>
    </lineage>
</organism>
<feature type="region of interest" description="Disordered" evidence="1">
    <location>
        <begin position="30"/>
        <end position="57"/>
    </location>
</feature>
<sequence>MNLNKSNKDTIPLTYTESGAFIEFQPPLQIQNKSNSDNQERIQKPVHYKRRKYRSTSYDPNLSQFESEIDKRMRNARLISDQVQAQLELNKQHAQTIEQQVIKDEITQKQFESNTQQEKLQERKQFKKELSKQRKIQNEQLQTAIQLMKQAECAYKPSEILLQLKLEKQNIEIQNSLLKPIPLKELKQNNPELYGKKKWRARNFEAEDQITFSSAETDSENVFENEKEAENEKETQKLIRRKQMLEKINEEPWYPV</sequence>
<accession>A0AA86U989</accession>
<feature type="region of interest" description="Disordered" evidence="1">
    <location>
        <begin position="216"/>
        <end position="235"/>
    </location>
</feature>
<keyword evidence="6" id="KW-1185">Reference proteome</keyword>
<gene>
    <name evidence="4" type="ORF">HINF_LOCUS35714</name>
    <name evidence="2" type="ORF">HINF_LOCUS36105</name>
    <name evidence="3" type="ORF">HINF_LOCUS47325</name>
    <name evidence="5" type="ORF">HINF_LOCUS55518</name>
</gene>
<evidence type="ECO:0000313" key="5">
    <source>
        <dbReference type="EMBL" id="CAL6072217.1"/>
    </source>
</evidence>
<dbReference type="EMBL" id="CAXDID020000129">
    <property type="protein sequence ID" value="CAL6034979.1"/>
    <property type="molecule type" value="Genomic_DNA"/>
</dbReference>
<dbReference type="EMBL" id="CATOUU010000922">
    <property type="protein sequence ID" value="CAI9959680.1"/>
    <property type="molecule type" value="Genomic_DNA"/>
</dbReference>
<evidence type="ECO:0000256" key="1">
    <source>
        <dbReference type="SAM" id="MobiDB-lite"/>
    </source>
</evidence>
<dbReference type="EMBL" id="CAXDID020000294">
    <property type="protein sequence ID" value="CAL6072217.1"/>
    <property type="molecule type" value="Genomic_DNA"/>
</dbReference>